<gene>
    <name evidence="1" type="ORF">BSTOLATCC_MIC26521</name>
</gene>
<evidence type="ECO:0000313" key="2">
    <source>
        <dbReference type="Proteomes" id="UP001162131"/>
    </source>
</evidence>
<dbReference type="AlphaFoldDB" id="A0AAU9JIG0"/>
<dbReference type="EMBL" id="CAJZBQ010000025">
    <property type="protein sequence ID" value="CAG9320607.1"/>
    <property type="molecule type" value="Genomic_DNA"/>
</dbReference>
<accession>A0AAU9JIG0</accession>
<dbReference type="Proteomes" id="UP001162131">
    <property type="component" value="Unassembled WGS sequence"/>
</dbReference>
<name>A0AAU9JIG0_9CILI</name>
<keyword evidence="2" id="KW-1185">Reference proteome</keyword>
<protein>
    <submittedName>
        <fullName evidence="1">Uncharacterized protein</fullName>
    </submittedName>
</protein>
<organism evidence="1 2">
    <name type="scientific">Blepharisma stoltei</name>
    <dbReference type="NCBI Taxonomy" id="1481888"/>
    <lineage>
        <taxon>Eukaryota</taxon>
        <taxon>Sar</taxon>
        <taxon>Alveolata</taxon>
        <taxon>Ciliophora</taxon>
        <taxon>Postciliodesmatophora</taxon>
        <taxon>Heterotrichea</taxon>
        <taxon>Heterotrichida</taxon>
        <taxon>Blepharismidae</taxon>
        <taxon>Blepharisma</taxon>
    </lineage>
</organism>
<comment type="caution">
    <text evidence="1">The sequence shown here is derived from an EMBL/GenBank/DDBJ whole genome shotgun (WGS) entry which is preliminary data.</text>
</comment>
<sequence>MLNCTLVVSKFQKKADWCNMCSSLEILKNLACNSACWADTRSEREMVAQKLIKLLDQNLLLFLEKGLDHKIWAIKKE</sequence>
<reference evidence="1" key="1">
    <citation type="submission" date="2021-09" db="EMBL/GenBank/DDBJ databases">
        <authorList>
            <consortium name="AG Swart"/>
            <person name="Singh M."/>
            <person name="Singh A."/>
            <person name="Seah K."/>
            <person name="Emmerich C."/>
        </authorList>
    </citation>
    <scope>NUCLEOTIDE SEQUENCE</scope>
    <source>
        <strain evidence="1">ATCC30299</strain>
    </source>
</reference>
<proteinExistence type="predicted"/>
<evidence type="ECO:0000313" key="1">
    <source>
        <dbReference type="EMBL" id="CAG9320607.1"/>
    </source>
</evidence>